<dbReference type="PROSITE" id="PS50878">
    <property type="entry name" value="RT_POL"/>
    <property type="match status" value="1"/>
</dbReference>
<dbReference type="Gene3D" id="3.30.70.270">
    <property type="match status" value="1"/>
</dbReference>
<keyword evidence="3" id="KW-0695">RNA-directed DNA polymerase</keyword>
<dbReference type="Pfam" id="PF00078">
    <property type="entry name" value="RVT_1"/>
    <property type="match status" value="1"/>
</dbReference>
<dbReference type="CDD" id="cd01651">
    <property type="entry name" value="RT_G2_intron"/>
    <property type="match status" value="1"/>
</dbReference>
<evidence type="ECO:0000313" key="4">
    <source>
        <dbReference type="Proteomes" id="UP000198924"/>
    </source>
</evidence>
<dbReference type="SUPFAM" id="SSF56672">
    <property type="entry name" value="DNA/RNA polymerases"/>
    <property type="match status" value="1"/>
</dbReference>
<keyword evidence="4" id="KW-1185">Reference proteome</keyword>
<dbReference type="InterPro" id="IPR000477">
    <property type="entry name" value="RT_dom"/>
</dbReference>
<dbReference type="AlphaFoldDB" id="A0A1I3VS32"/>
<evidence type="ECO:0000313" key="3">
    <source>
        <dbReference type="EMBL" id="SFJ98198.1"/>
    </source>
</evidence>
<dbReference type="InterPro" id="IPR051083">
    <property type="entry name" value="GrpII_Intron_Splice-Mob/Def"/>
</dbReference>
<dbReference type="EMBL" id="FOSH01000003">
    <property type="protein sequence ID" value="SFJ98198.1"/>
    <property type="molecule type" value="Genomic_DNA"/>
</dbReference>
<dbReference type="InterPro" id="IPR043502">
    <property type="entry name" value="DNA/RNA_pol_sf"/>
</dbReference>
<accession>A0A1I3VS32</accession>
<keyword evidence="3" id="KW-0548">Nucleotidyltransferase</keyword>
<proteinExistence type="inferred from homology"/>
<dbReference type="Proteomes" id="UP000198924">
    <property type="component" value="Unassembled WGS sequence"/>
</dbReference>
<protein>
    <submittedName>
        <fullName evidence="3">Group II intron reverse transcriptase/maturase</fullName>
    </submittedName>
</protein>
<sequence length="378" mass="43235">MYSSTPRKKRDASGIDGLSINDFDDDKDNYISLLSEKIRSGTYTPMLLRAAPIPKPNNKYRIICIPTVKDRFVQRCILRFLNNHDQTLANKISYGFINGYSKAVECAVTKAKSLRQSQSWAYKADISAFFDNIQRAEIENLIRKKVKYRSLHNLIIKFVHTEIQADGNLARIIHQQGISRGLGLRQGMPLSPYLANLYLKNFDDAVIKKNIKMIRYADDLIAFANNKDSCHQIHDFCKQELRKVFLDIHDIDLKSKTIIAAPEQDIEFLGLSICPSNSGYEIPISQQQLGKIKTKLYELTDMNYCLKNGINLTNIMSKLESKKIGYMDAYDSAQNKSQLHDLLDNSYRQIIGQIFFKLGINIDKLPSQAKKFLGLHLI</sequence>
<evidence type="ECO:0000256" key="1">
    <source>
        <dbReference type="ARBA" id="ARBA00034120"/>
    </source>
</evidence>
<keyword evidence="3" id="KW-0808">Transferase</keyword>
<reference evidence="4" key="1">
    <citation type="submission" date="2016-10" db="EMBL/GenBank/DDBJ databases">
        <authorList>
            <person name="Varghese N."/>
            <person name="Submissions S."/>
        </authorList>
    </citation>
    <scope>NUCLEOTIDE SEQUENCE [LARGE SCALE GENOMIC DNA]</scope>
    <source>
        <strain evidence="4">DSM 11578</strain>
    </source>
</reference>
<comment type="similarity">
    <text evidence="1">Belongs to the bacterial reverse transcriptase family.</text>
</comment>
<name>A0A1I3VS32_9GAMM</name>
<organism evidence="3 4">
    <name type="scientific">Methylophaga sulfidovorans</name>
    <dbReference type="NCBI Taxonomy" id="45496"/>
    <lineage>
        <taxon>Bacteria</taxon>
        <taxon>Pseudomonadati</taxon>
        <taxon>Pseudomonadota</taxon>
        <taxon>Gammaproteobacteria</taxon>
        <taxon>Thiotrichales</taxon>
        <taxon>Piscirickettsiaceae</taxon>
        <taxon>Methylophaga</taxon>
    </lineage>
</organism>
<feature type="domain" description="Reverse transcriptase" evidence="2">
    <location>
        <begin position="34"/>
        <end position="273"/>
    </location>
</feature>
<gene>
    <name evidence="3" type="ORF">SAMN04488079_103195</name>
</gene>
<dbReference type="PANTHER" id="PTHR34047:SF8">
    <property type="entry name" value="PROTEIN YKFC"/>
    <property type="match status" value="1"/>
</dbReference>
<dbReference type="InterPro" id="IPR043128">
    <property type="entry name" value="Rev_trsase/Diguanyl_cyclase"/>
</dbReference>
<dbReference type="RefSeq" id="WP_177207242.1">
    <property type="nucleotide sequence ID" value="NZ_FOSH01000003.1"/>
</dbReference>
<dbReference type="STRING" id="45496.SAMN04488079_103195"/>
<dbReference type="PANTHER" id="PTHR34047">
    <property type="entry name" value="NUCLEAR INTRON MATURASE 1, MITOCHONDRIAL-RELATED"/>
    <property type="match status" value="1"/>
</dbReference>
<dbReference type="GO" id="GO:0003964">
    <property type="term" value="F:RNA-directed DNA polymerase activity"/>
    <property type="evidence" value="ECO:0007669"/>
    <property type="project" value="UniProtKB-KW"/>
</dbReference>
<evidence type="ECO:0000259" key="2">
    <source>
        <dbReference type="PROSITE" id="PS50878"/>
    </source>
</evidence>